<gene>
    <name evidence="2" type="ORF">CDL15_Pgr006398</name>
</gene>
<comment type="caution">
    <text evidence="2">The sequence shown here is derived from an EMBL/GenBank/DDBJ whole genome shotgun (WGS) entry which is preliminary data.</text>
</comment>
<dbReference type="EMBL" id="MTKT01005821">
    <property type="protein sequence ID" value="OWM64028.1"/>
    <property type="molecule type" value="Genomic_DNA"/>
</dbReference>
<feature type="signal peptide" evidence="1">
    <location>
        <begin position="1"/>
        <end position="25"/>
    </location>
</feature>
<proteinExistence type="predicted"/>
<dbReference type="Proteomes" id="UP000197138">
    <property type="component" value="Unassembled WGS sequence"/>
</dbReference>
<sequence length="65" mass="7157">MVRNLLSIPCMSAFKLVMMANVVMADLMGKIESEGKMEVGQVAPEEVGKSLRILGQFLPSFLLQE</sequence>
<evidence type="ECO:0000256" key="1">
    <source>
        <dbReference type="SAM" id="SignalP"/>
    </source>
</evidence>
<accession>A0A218VUY5</accession>
<keyword evidence="1" id="KW-0732">Signal</keyword>
<dbReference type="AlphaFoldDB" id="A0A218VUY5"/>
<feature type="chain" id="PRO_5012329659" evidence="1">
    <location>
        <begin position="26"/>
        <end position="65"/>
    </location>
</feature>
<evidence type="ECO:0000313" key="3">
    <source>
        <dbReference type="Proteomes" id="UP000197138"/>
    </source>
</evidence>
<evidence type="ECO:0000313" key="2">
    <source>
        <dbReference type="EMBL" id="OWM64028.1"/>
    </source>
</evidence>
<organism evidence="2 3">
    <name type="scientific">Punica granatum</name>
    <name type="common">Pomegranate</name>
    <dbReference type="NCBI Taxonomy" id="22663"/>
    <lineage>
        <taxon>Eukaryota</taxon>
        <taxon>Viridiplantae</taxon>
        <taxon>Streptophyta</taxon>
        <taxon>Embryophyta</taxon>
        <taxon>Tracheophyta</taxon>
        <taxon>Spermatophyta</taxon>
        <taxon>Magnoliopsida</taxon>
        <taxon>eudicotyledons</taxon>
        <taxon>Gunneridae</taxon>
        <taxon>Pentapetalae</taxon>
        <taxon>rosids</taxon>
        <taxon>malvids</taxon>
        <taxon>Myrtales</taxon>
        <taxon>Lythraceae</taxon>
        <taxon>Punica</taxon>
    </lineage>
</organism>
<reference evidence="3" key="1">
    <citation type="journal article" date="2017" name="Plant J.">
        <title>The pomegranate (Punica granatum L.) genome and the genomics of punicalagin biosynthesis.</title>
        <authorList>
            <person name="Qin G."/>
            <person name="Xu C."/>
            <person name="Ming R."/>
            <person name="Tang H."/>
            <person name="Guyot R."/>
            <person name="Kramer E.M."/>
            <person name="Hu Y."/>
            <person name="Yi X."/>
            <person name="Qi Y."/>
            <person name="Xu X."/>
            <person name="Gao Z."/>
            <person name="Pan H."/>
            <person name="Jian J."/>
            <person name="Tian Y."/>
            <person name="Yue Z."/>
            <person name="Xu Y."/>
        </authorList>
    </citation>
    <scope>NUCLEOTIDE SEQUENCE [LARGE SCALE GENOMIC DNA]</scope>
    <source>
        <strain evidence="3">cv. Dabenzi</strain>
    </source>
</reference>
<name>A0A218VUY5_PUNGR</name>
<protein>
    <submittedName>
        <fullName evidence="2">Uncharacterized protein</fullName>
    </submittedName>
</protein>